<accession>A0A385SV19</accession>
<feature type="compositionally biased region" description="Polar residues" evidence="1">
    <location>
        <begin position="62"/>
        <end position="80"/>
    </location>
</feature>
<dbReference type="Proteomes" id="UP000266183">
    <property type="component" value="Chromosome"/>
</dbReference>
<sequence>MIAFNDVILSSLLKKIFAALCGVFRDVTKCLLMKRYFTICLIGLISVFATLEVVAQKRSPGDKTTPSGKSSNDSHTSWNPSGDSKKGGTSSQDSKKSSKNSKKGGKSSKDNHKGGKPSNDGHSGGKPSSGGHTSCAIHPNSNCDGRHTCTVHPNCNGQHTCPIHPSCNGQHGGGQPGGGHPGGGHPGGGQPGGGQPGGGHPTCDNNSYSTVIVKQEPISETCTEYEVKVSYNGTRTFGLSHYVMGFPCGELKDVSNSEHWKQVFGKDPTTGVYGLKIDNISGFGDGRPADFTIKFTWCSDNTCNKTLGTVAYKYGNCVDYDTLSHPVPPDTTQTCSTLLATLQKTNVTCSASADGQVGATIQDGQAPITYSWSTGATTPSIQNLTAGMYSVTITDAKGNTLTLHETVSAPPPIVITETVSNPACSGVANGSITLDVTGGTGVGTYTYFWSNGSSQQNLTNVPSGLYTVTVTDSTNCTAQKSFMLTNSSLLSATASLLNPSCSQANGSIDLTPNGGVTPYTYSWSNGATTQDINGLGAGTFTVKITDALGCSTSKSYTLKLNNTLLLTYVVTPTSCLGDTFGAIDLSIVGGTSPYVIKWADGPTTEDRTGLAVGIYTVTVTDAAGCSTQAAISVFQKPLTVASEINQPVCATDLGSITLTVSGVPPYTYTWSNGATGSAVTGLPAGFYTVVVTDASGCSRTLSFLILSPTALDVSGAVSNAQCGVEGSYGIDLSVMGGKPLYTYLWSTGATTEDVTGLNSGTYSVTVKDAAGCTATRQFTVDPVSVGWSCLITPPTKPVVCGSAGNLLSTAVAGATNYLWTVTSTDNSWAITSGNDSTAVYTAGTPGSSATFTLTLTKNGCSQTCSYTTSTACIQKDNTGGGDPSSSDPCSTTTTVATVQQQAATEVPVASATKIPFELNVYPNPFKDKLNFEWTAPYDDNVKVEILDKSGRSLTTVYEGKVTKGQHYNFEWSAAGLTDHFYFYKYTSSRNKDYGQLARKR</sequence>
<evidence type="ECO:0008006" key="4">
    <source>
        <dbReference type="Google" id="ProtNLM"/>
    </source>
</evidence>
<evidence type="ECO:0000256" key="1">
    <source>
        <dbReference type="SAM" id="MobiDB-lite"/>
    </source>
</evidence>
<feature type="compositionally biased region" description="Gly residues" evidence="1">
    <location>
        <begin position="170"/>
        <end position="200"/>
    </location>
</feature>
<reference evidence="3" key="1">
    <citation type="submission" date="2018-09" db="EMBL/GenBank/DDBJ databases">
        <title>Chryseolinea sp. KIS68-18 isolated from soil.</title>
        <authorList>
            <person name="Weon H.-Y."/>
            <person name="Kwon S.-W."/>
            <person name="Lee S.A."/>
        </authorList>
    </citation>
    <scope>NUCLEOTIDE SEQUENCE [LARGE SCALE GENOMIC DNA]</scope>
    <source>
        <strain evidence="3">KIS68-18</strain>
    </source>
</reference>
<keyword evidence="3" id="KW-1185">Reference proteome</keyword>
<dbReference type="KEGG" id="chk:D4L85_32735"/>
<organism evidence="2 3">
    <name type="scientific">Chryseolinea soli</name>
    <dbReference type="NCBI Taxonomy" id="2321403"/>
    <lineage>
        <taxon>Bacteria</taxon>
        <taxon>Pseudomonadati</taxon>
        <taxon>Bacteroidota</taxon>
        <taxon>Cytophagia</taxon>
        <taxon>Cytophagales</taxon>
        <taxon>Fulvivirgaceae</taxon>
        <taxon>Chryseolinea</taxon>
    </lineage>
</organism>
<proteinExistence type="predicted"/>
<dbReference type="AlphaFoldDB" id="A0A385SV19"/>
<protein>
    <recommendedName>
        <fullName evidence="4">T9SS C-terminal target domain-containing protein</fullName>
    </recommendedName>
</protein>
<dbReference type="Gene3D" id="2.60.40.740">
    <property type="match status" value="4"/>
</dbReference>
<evidence type="ECO:0000313" key="3">
    <source>
        <dbReference type="Proteomes" id="UP000266183"/>
    </source>
</evidence>
<feature type="region of interest" description="Disordered" evidence="1">
    <location>
        <begin position="170"/>
        <end position="207"/>
    </location>
</feature>
<name>A0A385SV19_9BACT</name>
<feature type="compositionally biased region" description="Basic residues" evidence="1">
    <location>
        <begin position="97"/>
        <end position="106"/>
    </location>
</feature>
<dbReference type="Pfam" id="PF13573">
    <property type="entry name" value="SprB"/>
    <property type="match status" value="5"/>
</dbReference>
<evidence type="ECO:0000313" key="2">
    <source>
        <dbReference type="EMBL" id="AYB35059.1"/>
    </source>
</evidence>
<feature type="region of interest" description="Disordered" evidence="1">
    <location>
        <begin position="58"/>
        <end position="133"/>
    </location>
</feature>
<gene>
    <name evidence="2" type="ORF">D4L85_32735</name>
</gene>
<dbReference type="EMBL" id="CP032382">
    <property type="protein sequence ID" value="AYB35059.1"/>
    <property type="molecule type" value="Genomic_DNA"/>
</dbReference>
<dbReference type="InterPro" id="IPR025667">
    <property type="entry name" value="SprB_repeat"/>
</dbReference>